<accession>A0A644XP53</accession>
<proteinExistence type="predicted"/>
<name>A0A644XP53_9ZZZZ</name>
<gene>
    <name evidence="1" type="ORF">SDC9_62238</name>
</gene>
<dbReference type="AlphaFoldDB" id="A0A644XP53"/>
<evidence type="ECO:0000313" key="1">
    <source>
        <dbReference type="EMBL" id="MPM15864.1"/>
    </source>
</evidence>
<sequence length="63" mass="6970">MGQVALHQISLPAELRPDIRGKQQEIRDGTGLFSFLGNQQILRILKNVHLYPDLSLKSGISGT</sequence>
<protein>
    <submittedName>
        <fullName evidence="1">Uncharacterized protein</fullName>
    </submittedName>
</protein>
<dbReference type="EMBL" id="VSSQ01002512">
    <property type="protein sequence ID" value="MPM15864.1"/>
    <property type="molecule type" value="Genomic_DNA"/>
</dbReference>
<reference evidence="1" key="1">
    <citation type="submission" date="2019-08" db="EMBL/GenBank/DDBJ databases">
        <authorList>
            <person name="Kucharzyk K."/>
            <person name="Murdoch R.W."/>
            <person name="Higgins S."/>
            <person name="Loffler F."/>
        </authorList>
    </citation>
    <scope>NUCLEOTIDE SEQUENCE</scope>
</reference>
<comment type="caution">
    <text evidence="1">The sequence shown here is derived from an EMBL/GenBank/DDBJ whole genome shotgun (WGS) entry which is preliminary data.</text>
</comment>
<organism evidence="1">
    <name type="scientific">bioreactor metagenome</name>
    <dbReference type="NCBI Taxonomy" id="1076179"/>
    <lineage>
        <taxon>unclassified sequences</taxon>
        <taxon>metagenomes</taxon>
        <taxon>ecological metagenomes</taxon>
    </lineage>
</organism>